<feature type="region of interest" description="Disordered" evidence="3">
    <location>
        <begin position="32"/>
        <end position="51"/>
    </location>
</feature>
<feature type="domain" description="Golgin subfamily A conserved" evidence="4">
    <location>
        <begin position="684"/>
        <end position="786"/>
    </location>
</feature>
<organism evidence="5 6">
    <name type="scientific">Armadillidium nasatum</name>
    <dbReference type="NCBI Taxonomy" id="96803"/>
    <lineage>
        <taxon>Eukaryota</taxon>
        <taxon>Metazoa</taxon>
        <taxon>Ecdysozoa</taxon>
        <taxon>Arthropoda</taxon>
        <taxon>Crustacea</taxon>
        <taxon>Multicrustacea</taxon>
        <taxon>Malacostraca</taxon>
        <taxon>Eumalacostraca</taxon>
        <taxon>Peracarida</taxon>
        <taxon>Isopoda</taxon>
        <taxon>Oniscidea</taxon>
        <taxon>Crinocheta</taxon>
        <taxon>Armadillidiidae</taxon>
        <taxon>Armadillidium</taxon>
    </lineage>
</organism>
<feature type="compositionally biased region" description="Low complexity" evidence="3">
    <location>
        <begin position="818"/>
        <end position="827"/>
    </location>
</feature>
<dbReference type="OrthoDB" id="5978643at2759"/>
<feature type="compositionally biased region" description="Polar residues" evidence="3">
    <location>
        <begin position="828"/>
        <end position="841"/>
    </location>
</feature>
<dbReference type="GO" id="GO:0007030">
    <property type="term" value="P:Golgi organization"/>
    <property type="evidence" value="ECO:0007669"/>
    <property type="project" value="TreeGrafter"/>
</dbReference>
<feature type="coiled-coil region" evidence="2">
    <location>
        <begin position="712"/>
        <end position="788"/>
    </location>
</feature>
<dbReference type="Pfam" id="PF15070">
    <property type="entry name" value="GOLGA2L5"/>
    <property type="match status" value="2"/>
</dbReference>
<dbReference type="InterPro" id="IPR043976">
    <property type="entry name" value="GOLGA_cons_dom"/>
</dbReference>
<evidence type="ECO:0000256" key="1">
    <source>
        <dbReference type="ARBA" id="ARBA00023054"/>
    </source>
</evidence>
<feature type="coiled-coil region" evidence="2">
    <location>
        <begin position="294"/>
        <end position="521"/>
    </location>
</feature>
<evidence type="ECO:0000256" key="3">
    <source>
        <dbReference type="SAM" id="MobiDB-lite"/>
    </source>
</evidence>
<dbReference type="Gene3D" id="1.20.5.1000">
    <property type="entry name" value="arf6 gtpase in complex with a specific effector, jip4"/>
    <property type="match status" value="1"/>
</dbReference>
<dbReference type="AlphaFoldDB" id="A0A5N5THB8"/>
<dbReference type="InterPro" id="IPR024858">
    <property type="entry name" value="GOLGA"/>
</dbReference>
<feature type="region of interest" description="Disordered" evidence="3">
    <location>
        <begin position="813"/>
        <end position="845"/>
    </location>
</feature>
<keyword evidence="1 2" id="KW-0175">Coiled coil</keyword>
<evidence type="ECO:0000313" key="6">
    <source>
        <dbReference type="Proteomes" id="UP000326759"/>
    </source>
</evidence>
<dbReference type="GO" id="GO:0000137">
    <property type="term" value="C:Golgi cis cisterna"/>
    <property type="evidence" value="ECO:0007669"/>
    <property type="project" value="TreeGrafter"/>
</dbReference>
<feature type="coiled-coil region" evidence="2">
    <location>
        <begin position="193"/>
        <end position="241"/>
    </location>
</feature>
<gene>
    <name evidence="5" type="primary">Golga2</name>
    <name evidence="5" type="ORF">Anas_06734</name>
</gene>
<dbReference type="EMBL" id="SEYY01001163">
    <property type="protein sequence ID" value="KAB7505637.1"/>
    <property type="molecule type" value="Genomic_DNA"/>
</dbReference>
<dbReference type="PANTHER" id="PTHR10881:SF46">
    <property type="entry name" value="GOLGIN SUBFAMILY A MEMBER 2"/>
    <property type="match status" value="1"/>
</dbReference>
<evidence type="ECO:0000313" key="5">
    <source>
        <dbReference type="EMBL" id="KAB7505637.1"/>
    </source>
</evidence>
<comment type="caution">
    <text evidence="5">The sequence shown here is derived from an EMBL/GenBank/DDBJ whole genome shotgun (WGS) entry which is preliminary data.</text>
</comment>
<reference evidence="5 6" key="1">
    <citation type="journal article" date="2019" name="PLoS Biol.">
        <title>Sex chromosomes control vertical transmission of feminizing Wolbachia symbionts in an isopod.</title>
        <authorList>
            <person name="Becking T."/>
            <person name="Chebbi M.A."/>
            <person name="Giraud I."/>
            <person name="Moumen B."/>
            <person name="Laverre T."/>
            <person name="Caubet Y."/>
            <person name="Peccoud J."/>
            <person name="Gilbert C."/>
            <person name="Cordaux R."/>
        </authorList>
    </citation>
    <scope>NUCLEOTIDE SEQUENCE [LARGE SCALE GENOMIC DNA]</scope>
    <source>
        <strain evidence="5">ANa2</strain>
        <tissue evidence="5">Whole body excluding digestive tract and cuticle</tissue>
    </source>
</reference>
<feature type="domain" description="Golgin subfamily A conserved" evidence="4">
    <location>
        <begin position="443"/>
        <end position="675"/>
    </location>
</feature>
<feature type="coiled-coil region" evidence="2">
    <location>
        <begin position="574"/>
        <end position="643"/>
    </location>
</feature>
<name>A0A5N5THB8_9CRUS</name>
<dbReference type="PANTHER" id="PTHR10881">
    <property type="entry name" value="GOLGIN SUBFAMILY A MEMBER-RELATED"/>
    <property type="match status" value="1"/>
</dbReference>
<dbReference type="GO" id="GO:0032580">
    <property type="term" value="C:Golgi cisterna membrane"/>
    <property type="evidence" value="ECO:0007669"/>
    <property type="project" value="TreeGrafter"/>
</dbReference>
<proteinExistence type="predicted"/>
<dbReference type="GO" id="GO:0005801">
    <property type="term" value="C:cis-Golgi network"/>
    <property type="evidence" value="ECO:0007669"/>
    <property type="project" value="TreeGrafter"/>
</dbReference>
<evidence type="ECO:0000256" key="2">
    <source>
        <dbReference type="SAM" id="Coils"/>
    </source>
</evidence>
<sequence length="886" mass="100585">MLAENFVERTNMIQKLLNHSLPYMGNNSPFLTGDKSGSSSRSSSVADFQDNIDPSKNFKQVPFEFHKNIEAVSNNNSNNINNFSSKNPNENNGIIKNGNTVIDSFSNNGNLPPIITNSVEPYEIQENEGSICSETDASLTTVIQRKFDGSSVCAPQDTSLKSTTESLRQLSLQISGLVNDAEIQDPSRQDLAILELEKRNNELASLLETEKQKSIEYSSLNEELKRTIDSQNAHIEGLQKMSISDSSNGTEVNGLREQLQVHIQTIGILVAEKSELQTALSHKRYALEQKSGEVTDMQGRLDAAREHIRALEASNLELKNQVSKYKEVKESDSQNIVNLQNNNSKLSKLCEEMRASTAELTERLAVRTEENKKLNLVLSDTKRELEMAQVHVEQLKNNTTEDLRKQYEELKISFEESQHQVGVIKSSLEQNQKEKHQLEHEYKNYASQLASDLEDIKEKLINECKKCEALQKKNEELESTLKTKENDGQLASTVENLQREKEHLEKQVSELSQVRFQLDEKCSSLVKDNGQLSQYVSELSSKYEALETAVDRNNTYQVDTNQLLQSMQSDKIAASRALSQNKQLKEQLEELQNGFVMMSNKKLELTEKLEKELYLKKGLYKEIAQLNEEISTYKQNLLLKQRELETSVNKEKMLQTTENINKSVKVDENTLMNKENLENLSVVDDERNQNEVSLRAAHNALESKFLRCMEKLATVSDEKQELEHLVQQLQLETETIGDYITIYQFQRGVMKQQMQELKLELDLLRTEKQEMSTKLAKLQKLMEELEGKKCVTKGFVQGVNSIINSSSEALVDAANTEDSTSSDSHSSPAQYHPTSENPIHQQKSKNETVKQILELLNEMESSNQLDLSTFNKVHPCSHCSGKLITV</sequence>
<evidence type="ECO:0000259" key="4">
    <source>
        <dbReference type="Pfam" id="PF15070"/>
    </source>
</evidence>
<accession>A0A5N5THB8</accession>
<keyword evidence="6" id="KW-1185">Reference proteome</keyword>
<protein>
    <submittedName>
        <fullName evidence="5">Golgin subfamily A member 2</fullName>
    </submittedName>
</protein>
<dbReference type="Proteomes" id="UP000326759">
    <property type="component" value="Unassembled WGS sequence"/>
</dbReference>